<evidence type="ECO:0000313" key="4">
    <source>
        <dbReference type="EMBL" id="MYM67519.1"/>
    </source>
</evidence>
<evidence type="ECO:0000256" key="2">
    <source>
        <dbReference type="ARBA" id="ARBA00022525"/>
    </source>
</evidence>
<dbReference type="PRINTS" id="PR00313">
    <property type="entry name" value="CABNDNGRPT"/>
</dbReference>
<dbReference type="EMBL" id="WWCK01000003">
    <property type="protein sequence ID" value="MYM67519.1"/>
    <property type="molecule type" value="Genomic_DNA"/>
</dbReference>
<sequence length="2868" mass="286197">MASFQGTSGNDSLVGSSGNDTLKGLAGNDTLKGGLGADLLDGGDGNDVFSADDDSGSDTMLGGSGNDTFNLSYNYAHTFASSTVARIDAGDGDDTINVSFAQWAYAKQPEVTGGAGADTYAFGYCASFQPLTVTDFTVGAGGDRIDLRYLYQEFGSNYNGYHGGNPFATGQLKLVQVGNDTQVQGLGYYNGYVQTILVLKNVTASSLTSANFVGDWNPDGSAIAGKVVTSGQTSAISLVGDVFNDTITGNSYNNTLYGFGGDDLLNGGSGNEYLLGGYGNDTLHGGAGDDTLSGDEGNNLVDGGDGNDLFYANSGTGGGQDTLLGGAGDDVFEYSVRKLEATATGGDGQDTYRPSYYSYYGRYLPTNLNVTDFTAGAGGDKIDLMTQLSYSTSYADGNPFSAANGYLRVIQDGADTKIQMDMDGAAGANYTYTTILTLKNVTASTLTVDNFVNGLKPDGSPIIGVVASVSGGKLLAGAKFDDQLTAISGANTLVGNGGDDLLVAGSGDANGLGDQLQGGSGNDTLVGGNANDKLTGGTGNDLLQGGGGNDTLVSAGNEALGNDTLQGGDGDDLFIVGQGTDRAQTVATGGAGRDVFQPSAYQYGADGEHHYAFTVSDFVAGAGGDLIDLSAILQGSGYTGGNPFSADQAYVRLVQVGADTVVQYSWGAGVHDDYATVLALQNVDKSTLTADNFIDGLKPDGTHIAGLNLTTSETVNQLEGARFDDTLTGTGGGNQLSGMGGDDRLQAGADAQGLGDTLSGGYGNDTLLGSDGNDSLNGNSGTNLLQGGAGNDTLVSAYDSINDTLDGGAGNDLFTISQSGTGQAATARGGDGNDRFATHIVEDGLAAILSGGSGSDTYILSTDLTLIDGHVDISDFTAGDGGDILDITQLMSGAAYYGYTGGNPLSEGYFLRLEQSGADVLLKFDLIGRGASGMYTVALLRNVNLGDLTAQNMIGANPKGDVVPGVLAEGTTAGEHLDGGYFNDTLHGNGGADSMSGGAGDDLLVAGDVEDVQSGSSMGGGDGNDTLIGGNGADRLMGSAGNNLVSGGGGNDDIHIMEGSDSVDGGEGNDTISVEGSGNSTVTGGAGNDLLAVYAHNAPSITLRFDGGAGNDRVEIRGNDLGASKITLTGGAGVDTYTFDGPAFSSNVHITDFATGAGGDQLDLNAILQQFAGDGKLLLDPMASGFLKLVQQGPNVLVQFDYDGSGSGTTPRTILTLDNVKLSDITGANFVGRYVSLNWGDGYGSNGSDVMEGGDGPNRFEAGGGDDTLISGGGADTLIGGVGNDLYVLDNNSSATIVEAANGGVDTVRTSLASYILAANLEGLQYSGTGDFSGVGNASGNMLTGGAGNDTLDGNGGGDILTGLAGDDVYVVRNATDRVVEAADGGYDLVQVSYANAAYTLGANVEHGTLTNSAAAGTLTGNELNNYLTGNGQANTLNGGAGNDTLDGGAGADKLAGGKGDDLFIADNTGDTITELAGEGNDTVETTAAKYTLAANVENLRYTGSSAFAGSGNELANRISGGSGNDTLLGNAGNDTLSGGGGTDAIDGGDGDDTLLLSDSIGHYTLSRANGVLTLSNSILGETLNIKGIETLVFTDATRTISELLLNQISDGDDYLSGTDGNDSLNGLTGADTMSGGTGDDRYVIDNVKDSIKELAGEGTDTAELAFKAAATYTLDANVENAVVTAAAAVAASVTGNSLDNVLTGNAAVNTLSGGAGNDTLDGAAGADKLIGGLGNDVYRVDNAGDTITEALNEGSDTVYTTLSTYTLAANVENLAGPGNGVFNATGNAVNNQIDGGLGNDTLSGLAGNDTLRGSVGNDSLLGGDGDDLLDGGIGANIVDGGAGSDTAVALDDFSAYSVKRPNATDTVLTHATSGEVITLRNIEFVSFHGTLMAIQDVQLNIKSVGNDYIRGTDGDDTLDGGAAGADTLAGGDGNDTYLIDDAGDLIVEADNGGTDVAQVALTKAGTYTLGAYVENATVTSAASVAVNLTGNDRDNALTGNAAANTLTGGAGNDTLDGMAGADKLIGGTGNDVYKVENSGDSVTELAGQGTDRVETTLFKYTLGANVENLLYTGTLAFAGTGNELANSIAGSSGSDTLSGLAGDDVLSGGAGNDSLLGGDGADQLDAGTGSDVVDGGAGSDTLGLLGNFKDYTRSRPNTTDMVLTNSSTHESITVRNVEKFLFADGLKDLSDLAYNTASTGNDSLFGGDSDDNINGGAGADQMFGGLGDDTYTVDQAGDKVFESADSGDDLVLVAFTKAETFVMGDNVERATITAAASIAASVTGNALDNLLIGNAAANTLTGGAGSDTLDGGAGADKLIGGLDDDFYKVDNAGDVVTELAGQGQDRVETTLAKYTLTANVEDLQFVGTVAFTGIGNGLANSIIGSSGNDTLSGMAGDDALNGGAGNDSLLGGDGADQLDAGTGSDAVDGGAGVDTLTLLGNFNDYTRSRPNATDVVLINTITHESITVRNVEQFIFADDSKALAGVVVNAASTGNDNLTGTDGNDSLDGGSGADTLAGGLGNDVYTIDQTGDVVTENSGEGTDLVNVAYTKAGIYTLGDNVENATVTAAASIAVNLTGNDLANILTGNAAANTLTGGAGNDTLDGGVGADKLIGGSGDDSYVVDNAGDTITELAGGGRDLVTVKGISSYSLSAEVEDMVFSGATAFTGNGNLLANSLTGGSGNDVLNGLAGNDILIGNAGNDKLLGGDGDDLLTGGDGADTVTGGNGADTIVLSSKVGVDTFMDFVSGTDKVSLSQAVFGVGNGDLVIDNAMVKAGPGDFANDAELVILTQNVASLSLTTAATAIGSATSAYALGDKALFALHSGNTTTLYLFTSNGTDAVVSAGELTQLATLTGAAATTAADYQFA</sequence>
<reference evidence="4 5" key="1">
    <citation type="submission" date="2019-12" db="EMBL/GenBank/DDBJ databases">
        <title>Novel species isolated from a subtropical stream in China.</title>
        <authorList>
            <person name="Lu H."/>
        </authorList>
    </citation>
    <scope>NUCLEOTIDE SEQUENCE [LARGE SCALE GENOMIC DNA]</scope>
    <source>
        <strain evidence="4 5">FT55W</strain>
    </source>
</reference>
<dbReference type="GO" id="GO:0005509">
    <property type="term" value="F:calcium ion binding"/>
    <property type="evidence" value="ECO:0007669"/>
    <property type="project" value="InterPro"/>
</dbReference>
<accession>A0A7X4GQU7</accession>
<dbReference type="RefSeq" id="WP_161014046.1">
    <property type="nucleotide sequence ID" value="NZ_WWCK01000003.1"/>
</dbReference>
<dbReference type="PANTHER" id="PTHR38340:SF1">
    <property type="entry name" value="S-LAYER PROTEIN"/>
    <property type="match status" value="1"/>
</dbReference>
<name>A0A7X4GQU7_9BURK</name>
<keyword evidence="5" id="KW-1185">Reference proteome</keyword>
<dbReference type="PROSITE" id="PS00330">
    <property type="entry name" value="HEMOLYSIN_CALCIUM"/>
    <property type="match status" value="20"/>
</dbReference>
<dbReference type="GO" id="GO:0005576">
    <property type="term" value="C:extracellular region"/>
    <property type="evidence" value="ECO:0007669"/>
    <property type="project" value="UniProtKB-SubCell"/>
</dbReference>
<dbReference type="InterPro" id="IPR018511">
    <property type="entry name" value="Hemolysin-typ_Ca-bd_CS"/>
</dbReference>
<dbReference type="InterPro" id="IPR011049">
    <property type="entry name" value="Serralysin-like_metalloprot_C"/>
</dbReference>
<feature type="compositionally biased region" description="Gly residues" evidence="3">
    <location>
        <begin position="729"/>
        <end position="740"/>
    </location>
</feature>
<dbReference type="Gene3D" id="2.150.10.10">
    <property type="entry name" value="Serralysin-like metalloprotease, C-terminal"/>
    <property type="match status" value="20"/>
</dbReference>
<dbReference type="Pfam" id="PF00353">
    <property type="entry name" value="HemolysinCabind"/>
    <property type="match status" value="30"/>
</dbReference>
<keyword evidence="2" id="KW-0964">Secreted</keyword>
<dbReference type="PANTHER" id="PTHR38340">
    <property type="entry name" value="S-LAYER PROTEIN"/>
    <property type="match status" value="1"/>
</dbReference>
<comment type="subcellular location">
    <subcellularLocation>
        <location evidence="1">Secreted</location>
    </subcellularLocation>
</comment>
<dbReference type="Proteomes" id="UP000450012">
    <property type="component" value="Unassembled WGS sequence"/>
</dbReference>
<organism evidence="4 5">
    <name type="scientific">Duganella rivi</name>
    <dbReference type="NCBI Taxonomy" id="2666083"/>
    <lineage>
        <taxon>Bacteria</taxon>
        <taxon>Pseudomonadati</taxon>
        <taxon>Pseudomonadota</taxon>
        <taxon>Betaproteobacteria</taxon>
        <taxon>Burkholderiales</taxon>
        <taxon>Oxalobacteraceae</taxon>
        <taxon>Telluria group</taxon>
        <taxon>Duganella</taxon>
    </lineage>
</organism>
<dbReference type="InterPro" id="IPR019960">
    <property type="entry name" value="T1SS_VCA0849"/>
</dbReference>
<comment type="caution">
    <text evidence="4">The sequence shown here is derived from an EMBL/GenBank/DDBJ whole genome shotgun (WGS) entry which is preliminary data.</text>
</comment>
<feature type="region of interest" description="Disordered" evidence="3">
    <location>
        <begin position="722"/>
        <end position="752"/>
    </location>
</feature>
<evidence type="ECO:0000313" key="5">
    <source>
        <dbReference type="Proteomes" id="UP000450012"/>
    </source>
</evidence>
<dbReference type="InterPro" id="IPR050557">
    <property type="entry name" value="RTX_toxin/Mannuronan_C5-epim"/>
</dbReference>
<dbReference type="NCBIfam" id="TIGR03661">
    <property type="entry name" value="T1SS_VCA0849"/>
    <property type="match status" value="3"/>
</dbReference>
<protein>
    <submittedName>
        <fullName evidence="4">Type I secretion C-terminal target domain-containing protein</fullName>
    </submittedName>
</protein>
<dbReference type="InterPro" id="IPR001343">
    <property type="entry name" value="Hemolysn_Ca-bd"/>
</dbReference>
<proteinExistence type="predicted"/>
<evidence type="ECO:0000256" key="1">
    <source>
        <dbReference type="ARBA" id="ARBA00004613"/>
    </source>
</evidence>
<gene>
    <name evidence="4" type="ORF">GTP45_11845</name>
</gene>
<evidence type="ECO:0000256" key="3">
    <source>
        <dbReference type="SAM" id="MobiDB-lite"/>
    </source>
</evidence>
<dbReference type="SUPFAM" id="SSF51120">
    <property type="entry name" value="beta-Roll"/>
    <property type="match status" value="16"/>
</dbReference>